<dbReference type="Proteomes" id="UP001176941">
    <property type="component" value="Chromosome X"/>
</dbReference>
<feature type="region of interest" description="Disordered" evidence="1">
    <location>
        <begin position="1"/>
        <end position="34"/>
    </location>
</feature>
<evidence type="ECO:0000313" key="3">
    <source>
        <dbReference type="Proteomes" id="UP001176941"/>
    </source>
</evidence>
<evidence type="ECO:0000313" key="2">
    <source>
        <dbReference type="EMBL" id="CAI9180009.1"/>
    </source>
</evidence>
<evidence type="ECO:0000256" key="1">
    <source>
        <dbReference type="SAM" id="MobiDB-lite"/>
    </source>
</evidence>
<protein>
    <submittedName>
        <fullName evidence="2">Uncharacterized protein</fullName>
    </submittedName>
</protein>
<reference evidence="2" key="1">
    <citation type="submission" date="2023-04" db="EMBL/GenBank/DDBJ databases">
        <authorList>
            <consortium name="ELIXIR-Norway"/>
        </authorList>
    </citation>
    <scope>NUCLEOTIDE SEQUENCE [LARGE SCALE GENOMIC DNA]</scope>
</reference>
<gene>
    <name evidence="2" type="ORF">MRATA1EN1_LOCUS28971</name>
</gene>
<accession>A0ABN9A1X5</accession>
<proteinExistence type="predicted"/>
<dbReference type="EMBL" id="OX460343">
    <property type="protein sequence ID" value="CAI9180009.1"/>
    <property type="molecule type" value="Genomic_DNA"/>
</dbReference>
<sequence>MTTTRGTAAAVLSGRRGQALRGQRRPGRWAGFRGKQGDVEPEWVPLTTWSFLLGVRGRARAGLDGSMGLASVFLHLSTGCPGGMGSKLFLAGARRASDTASGDTERTSQW</sequence>
<keyword evidence="3" id="KW-1185">Reference proteome</keyword>
<organism evidence="2 3">
    <name type="scientific">Rangifer tarandus platyrhynchus</name>
    <name type="common">Svalbard reindeer</name>
    <dbReference type="NCBI Taxonomy" id="3082113"/>
    <lineage>
        <taxon>Eukaryota</taxon>
        <taxon>Metazoa</taxon>
        <taxon>Chordata</taxon>
        <taxon>Craniata</taxon>
        <taxon>Vertebrata</taxon>
        <taxon>Euteleostomi</taxon>
        <taxon>Mammalia</taxon>
        <taxon>Eutheria</taxon>
        <taxon>Laurasiatheria</taxon>
        <taxon>Artiodactyla</taxon>
        <taxon>Ruminantia</taxon>
        <taxon>Pecora</taxon>
        <taxon>Cervidae</taxon>
        <taxon>Odocoileinae</taxon>
        <taxon>Rangifer</taxon>
    </lineage>
</organism>
<name>A0ABN9A1X5_RANTA</name>